<evidence type="ECO:0000256" key="2">
    <source>
        <dbReference type="ARBA" id="ARBA00022448"/>
    </source>
</evidence>
<evidence type="ECO:0000256" key="4">
    <source>
        <dbReference type="ARBA" id="ARBA00022692"/>
    </source>
</evidence>
<organism evidence="11 12">
    <name type="scientific">Candidatus Thiopontia autotrophica</name>
    <dbReference type="NCBI Taxonomy" id="2841688"/>
    <lineage>
        <taxon>Bacteria</taxon>
        <taxon>Pseudomonadati</taxon>
        <taxon>Pseudomonadota</taxon>
        <taxon>Gammaproteobacteria</taxon>
        <taxon>Candidatus Thiopontia</taxon>
    </lineage>
</organism>
<dbReference type="EMBL" id="JACNFK010000035">
    <property type="protein sequence ID" value="MBC8520242.1"/>
    <property type="molecule type" value="Genomic_DNA"/>
</dbReference>
<evidence type="ECO:0000313" key="11">
    <source>
        <dbReference type="EMBL" id="MBC8520242.1"/>
    </source>
</evidence>
<keyword evidence="4 9" id="KW-0812">Transmembrane</keyword>
<dbReference type="AlphaFoldDB" id="A0A8J6P9B4"/>
<keyword evidence="3" id="KW-1003">Cell membrane</keyword>
<feature type="transmembrane region" description="Helical" evidence="9">
    <location>
        <begin position="121"/>
        <end position="141"/>
    </location>
</feature>
<evidence type="ECO:0000256" key="5">
    <source>
        <dbReference type="ARBA" id="ARBA00022927"/>
    </source>
</evidence>
<sequence length="211" mass="22785">MDIELLISKGGTVAIILLALSVYGFAIFLLKLYHFQSRKVLFGSNDFIDRAIQNIERGQKSIAATELSGRKNPVARVMERAIELCDTGTSIDDNSAAKEELESEGRSQLEHLTSYIRGLDAVAHLSPLLGLLGTVLGMIQAFMQLEAAGVQVDVTMLAGGIWEALITTAFGLAIAIPALATVNWLEGIVERVRQDMGDSVTRTLSAIRRAG</sequence>
<evidence type="ECO:0000256" key="7">
    <source>
        <dbReference type="ARBA" id="ARBA00023136"/>
    </source>
</evidence>
<dbReference type="PANTHER" id="PTHR30625:SF15">
    <property type="entry name" value="BIOPOLYMER TRANSPORT PROTEIN EXBB"/>
    <property type="match status" value="1"/>
</dbReference>
<keyword evidence="5 8" id="KW-0653">Protein transport</keyword>
<feature type="domain" description="MotA/TolQ/ExbB proton channel" evidence="10">
    <location>
        <begin position="71"/>
        <end position="196"/>
    </location>
</feature>
<evidence type="ECO:0000256" key="6">
    <source>
        <dbReference type="ARBA" id="ARBA00022989"/>
    </source>
</evidence>
<evidence type="ECO:0000259" key="10">
    <source>
        <dbReference type="Pfam" id="PF01618"/>
    </source>
</evidence>
<evidence type="ECO:0000256" key="9">
    <source>
        <dbReference type="SAM" id="Phobius"/>
    </source>
</evidence>
<dbReference type="InterPro" id="IPR002898">
    <property type="entry name" value="MotA_ExbB_proton_chnl"/>
</dbReference>
<feature type="transmembrane region" description="Helical" evidence="9">
    <location>
        <begin position="12"/>
        <end position="33"/>
    </location>
</feature>
<accession>A0A8J6P9B4</accession>
<evidence type="ECO:0000313" key="12">
    <source>
        <dbReference type="Proteomes" id="UP000654401"/>
    </source>
</evidence>
<keyword evidence="6 9" id="KW-1133">Transmembrane helix</keyword>
<dbReference type="PANTHER" id="PTHR30625">
    <property type="entry name" value="PROTEIN TOLQ"/>
    <property type="match status" value="1"/>
</dbReference>
<proteinExistence type="inferred from homology"/>
<dbReference type="GO" id="GO:0017038">
    <property type="term" value="P:protein import"/>
    <property type="evidence" value="ECO:0007669"/>
    <property type="project" value="TreeGrafter"/>
</dbReference>
<feature type="transmembrane region" description="Helical" evidence="9">
    <location>
        <begin position="161"/>
        <end position="185"/>
    </location>
</feature>
<evidence type="ECO:0000256" key="1">
    <source>
        <dbReference type="ARBA" id="ARBA00004651"/>
    </source>
</evidence>
<evidence type="ECO:0000256" key="3">
    <source>
        <dbReference type="ARBA" id="ARBA00022475"/>
    </source>
</evidence>
<evidence type="ECO:0000256" key="8">
    <source>
        <dbReference type="RuleBase" id="RU004057"/>
    </source>
</evidence>
<protein>
    <submittedName>
        <fullName evidence="11">MotA/TolQ/ExbB proton channel family protein</fullName>
    </submittedName>
</protein>
<dbReference type="GO" id="GO:0005886">
    <property type="term" value="C:plasma membrane"/>
    <property type="evidence" value="ECO:0007669"/>
    <property type="project" value="UniProtKB-SubCell"/>
</dbReference>
<gene>
    <name evidence="11" type="ORF">H8D24_07540</name>
</gene>
<name>A0A8J6P9B4_9GAMM</name>
<comment type="similarity">
    <text evidence="8">Belongs to the exbB/tolQ family.</text>
</comment>
<keyword evidence="7 9" id="KW-0472">Membrane</keyword>
<dbReference type="InterPro" id="IPR050790">
    <property type="entry name" value="ExbB/TolQ_transport"/>
</dbReference>
<dbReference type="Pfam" id="PF01618">
    <property type="entry name" value="MotA_ExbB"/>
    <property type="match status" value="1"/>
</dbReference>
<dbReference type="Proteomes" id="UP000654401">
    <property type="component" value="Unassembled WGS sequence"/>
</dbReference>
<comment type="subcellular location">
    <subcellularLocation>
        <location evidence="1">Cell membrane</location>
        <topology evidence="1">Multi-pass membrane protein</topology>
    </subcellularLocation>
    <subcellularLocation>
        <location evidence="8">Membrane</location>
        <topology evidence="8">Multi-pass membrane protein</topology>
    </subcellularLocation>
</comment>
<reference evidence="11 12" key="1">
    <citation type="submission" date="2020-08" db="EMBL/GenBank/DDBJ databases">
        <title>Bridging the membrane lipid divide: bacteria of the FCB group superphylum have the potential to synthesize archaeal ether lipids.</title>
        <authorList>
            <person name="Villanueva L."/>
            <person name="Von Meijenfeldt F.A.B."/>
            <person name="Westbye A.B."/>
            <person name="Yadav S."/>
            <person name="Hopmans E.C."/>
            <person name="Dutilh B.E."/>
            <person name="Sinninghe Damste J.S."/>
        </authorList>
    </citation>
    <scope>NUCLEOTIDE SEQUENCE [LARGE SCALE GENOMIC DNA]</scope>
    <source>
        <strain evidence="11">NIOZ-UU100</strain>
    </source>
</reference>
<keyword evidence="2 8" id="KW-0813">Transport</keyword>
<comment type="caution">
    <text evidence="11">The sequence shown here is derived from an EMBL/GenBank/DDBJ whole genome shotgun (WGS) entry which is preliminary data.</text>
</comment>